<evidence type="ECO:0000313" key="1">
    <source>
        <dbReference type="EMBL" id="CAB4554472.1"/>
    </source>
</evidence>
<dbReference type="EMBL" id="CAEZTG010000005">
    <property type="protein sequence ID" value="CAB4554472.1"/>
    <property type="molecule type" value="Genomic_DNA"/>
</dbReference>
<dbReference type="Pfam" id="PF18986">
    <property type="entry name" value="DUF5719"/>
    <property type="match status" value="1"/>
</dbReference>
<dbReference type="EMBL" id="CAEZVV010000036">
    <property type="protein sequence ID" value="CAB4642467.1"/>
    <property type="molecule type" value="Genomic_DNA"/>
</dbReference>
<dbReference type="InterPro" id="IPR043777">
    <property type="entry name" value="DUF5719"/>
</dbReference>
<protein>
    <submittedName>
        <fullName evidence="2">Unannotated protein</fullName>
    </submittedName>
</protein>
<evidence type="ECO:0000313" key="2">
    <source>
        <dbReference type="EMBL" id="CAB4642467.1"/>
    </source>
</evidence>
<accession>A0A6J6JYI0</accession>
<sequence>MNRAWRVPILLLLPVLLVCAVVIQNRSASTSNSSVRLNGMVPAASPEGALSSTWYCAAGSATGVTAGDTAGFAEQSVIVSNATSEASTGAVSVFTEKGDATVKAVKVEAHSQTTVRVSDIVKAPWASALVEMSGGAITVVHELRGPTGRSISACASSPSAQWYFPSGTTRAGSRNLVALFNPFPGEATVDFAFDTEDGARTPQQLQGMVVPGGRVVVVDVGAIVTLRERVSTTVTVRIGRLIAEQIQTSDGRANSEQGLTAVLGATSTSPIWTFPVATAASTSAREIVSILNTGDSDTEVQVEVQLDDPATNGSVEPFVVQVASRRSAQIDLGSDPRIPKSVGRWLIVRSTDGAQIVAERSVGATRTATGGGLSFTMGVPLAATHWLGTIATTTEVSSSLVSVANPSATETATVTISTHSKGSVLDLSTAKVVRIAPGQRLVVNLASATTGKSDASFEIKADQPVVVGQWIALATPFEIMTISDFPVLGSESLLVNVFTPDQAVAVRAEVPSDDTVPEVTTTTSAAVTTTVAAVTPSTVAGATTTTVR</sequence>
<dbReference type="InterPro" id="IPR036698">
    <property type="entry name" value="TM1070-like_sf"/>
</dbReference>
<name>A0A6J6JYI0_9ZZZZ</name>
<dbReference type="Gene3D" id="2.60.290.11">
    <property type="entry name" value="TM1070-like"/>
    <property type="match status" value="1"/>
</dbReference>
<gene>
    <name evidence="1" type="ORF">UFOPK1603_00114</name>
    <name evidence="2" type="ORF">UFOPK2143_00784</name>
</gene>
<proteinExistence type="predicted"/>
<reference evidence="2" key="1">
    <citation type="submission" date="2020-05" db="EMBL/GenBank/DDBJ databases">
        <authorList>
            <person name="Chiriac C."/>
            <person name="Salcher M."/>
            <person name="Ghai R."/>
            <person name="Kavagutti S V."/>
        </authorList>
    </citation>
    <scope>NUCLEOTIDE SEQUENCE</scope>
</reference>
<organism evidence="2">
    <name type="scientific">freshwater metagenome</name>
    <dbReference type="NCBI Taxonomy" id="449393"/>
    <lineage>
        <taxon>unclassified sequences</taxon>
        <taxon>metagenomes</taxon>
        <taxon>ecological metagenomes</taxon>
    </lineage>
</organism>
<dbReference type="AlphaFoldDB" id="A0A6J6JYI0"/>